<sequence>MCGCTLYDSPTCGHSWLSMSQPCGFLSDLLNCPYRQTYQTLVAPAMTCPMCNGGFADRETMEMVQGPWGCNQMIRNAVGGSYAVPGQWGNAPLGTSNWGNQNSTALVQNSRGNQNNTALVQNGWGSQAMVPGNGSRHDHRPTGPYGAAPMVCDGYNGNFVGNDGFGGGGEWEYGGRERRRKHKSSHYREYYRSSKPATNCGVISSQSVDTWDRGQEALLPTPAPQHVKAAHSVRLARRCSAGPHWLPSATHTHLLTSPTTHYDTSYKHPPRHGSVAAPAPPRTMSSFFENLWLSIFTPGPTPTLLVATNASFAALQLLFFTMLIATRSIHFIILSCLCGGLWWSINWFAAEIRAAQAKEEEAQRIREARRGEKGGKGAEGQALDSGDDTEMEGQGQAAQAKKSVRIERPAEARAREETPKPEFGGLSAATAGATGLSQLGDGALKQRRGLGESTGDLSTDSEWEKLGSTPTQPTSSPVTPSHPAMAAPVSVADLVAQAGNYTYNGHIPLAAWLRTASTMQKEAQVYEQEGNDAQMYLLLYRHADLVLQKLQTHPDRNRPENRRALNAATTTVYSDLKKLEAIAPRIKRRHEEYEQRRGRQLDALKTLEGQAGLQELDGEGWKGYESRPALDAQENQSLAARLAQREVHRRDTVRRSGGLWDHVVLPGEEGQDLSSQLQEVARLQQNGHRTSYSSRPSSQSTTPYNYPSVPHKSAQERWQIRRPIPPPPVRERNADAMRADDPVQWVGCGLEVS</sequence>
<proteinExistence type="predicted"/>
<evidence type="ECO:0000256" key="1">
    <source>
        <dbReference type="SAM" id="Coils"/>
    </source>
</evidence>
<name>A0A6A6AFZ0_9PLEO</name>
<feature type="region of interest" description="Disordered" evidence="2">
    <location>
        <begin position="684"/>
        <end position="740"/>
    </location>
</feature>
<dbReference type="GeneID" id="54413297"/>
<dbReference type="Gene3D" id="1.20.58.80">
    <property type="entry name" value="Phosphotransferase system, lactose/cellobiose-type IIA subunit"/>
    <property type="match status" value="1"/>
</dbReference>
<dbReference type="PANTHER" id="PTHR28251">
    <property type="entry name" value="V-TYPE ATPASE ASSEMBLY FACTOR PKR1"/>
    <property type="match status" value="1"/>
</dbReference>
<feature type="compositionally biased region" description="Basic and acidic residues" evidence="2">
    <location>
        <begin position="404"/>
        <end position="420"/>
    </location>
</feature>
<gene>
    <name evidence="4" type="ORF">P153DRAFT_430952</name>
</gene>
<feature type="compositionally biased region" description="Basic and acidic residues" evidence="2">
    <location>
        <begin position="729"/>
        <end position="740"/>
    </location>
</feature>
<evidence type="ECO:0000313" key="5">
    <source>
        <dbReference type="Proteomes" id="UP000799771"/>
    </source>
</evidence>
<evidence type="ECO:0000259" key="3">
    <source>
        <dbReference type="Pfam" id="PF08969"/>
    </source>
</evidence>
<accession>A0A6A6AFZ0</accession>
<keyword evidence="5" id="KW-1185">Reference proteome</keyword>
<feature type="compositionally biased region" description="Low complexity" evidence="2">
    <location>
        <begin position="468"/>
        <end position="481"/>
    </location>
</feature>
<dbReference type="SUPFAM" id="SSF140856">
    <property type="entry name" value="USP8 N-terminal domain-like"/>
    <property type="match status" value="1"/>
</dbReference>
<evidence type="ECO:0000313" key="4">
    <source>
        <dbReference type="EMBL" id="KAF2129854.1"/>
    </source>
</evidence>
<keyword evidence="1" id="KW-0175">Coiled coil</keyword>
<dbReference type="Pfam" id="PF08969">
    <property type="entry name" value="USP8_dimer"/>
    <property type="match status" value="1"/>
</dbReference>
<protein>
    <recommendedName>
        <fullName evidence="3">USP8 dimerisation domain-containing protein</fullName>
    </recommendedName>
</protein>
<dbReference type="InterPro" id="IPR013945">
    <property type="entry name" value="Pkr1"/>
</dbReference>
<feature type="compositionally biased region" description="Low complexity" evidence="2">
    <location>
        <begin position="689"/>
        <end position="704"/>
    </location>
</feature>
<dbReference type="EMBL" id="ML977505">
    <property type="protein sequence ID" value="KAF2129854.1"/>
    <property type="molecule type" value="Genomic_DNA"/>
</dbReference>
<dbReference type="OrthoDB" id="3640at2759"/>
<dbReference type="GO" id="GO:0005789">
    <property type="term" value="C:endoplasmic reticulum membrane"/>
    <property type="evidence" value="ECO:0007669"/>
    <property type="project" value="TreeGrafter"/>
</dbReference>
<dbReference type="GO" id="GO:0070072">
    <property type="term" value="P:vacuolar proton-transporting V-type ATPase complex assembly"/>
    <property type="evidence" value="ECO:0007669"/>
    <property type="project" value="InterPro"/>
</dbReference>
<dbReference type="PANTHER" id="PTHR28251:SF1">
    <property type="entry name" value="V-TYPE ATPASE ASSEMBLY FACTOR PKR1"/>
    <property type="match status" value="1"/>
</dbReference>
<feature type="region of interest" description="Disordered" evidence="2">
    <location>
        <begin position="447"/>
        <end position="484"/>
    </location>
</feature>
<dbReference type="RefSeq" id="XP_033524241.1">
    <property type="nucleotide sequence ID" value="XM_033672865.1"/>
</dbReference>
<organism evidence="4 5">
    <name type="scientific">Dothidotthia symphoricarpi CBS 119687</name>
    <dbReference type="NCBI Taxonomy" id="1392245"/>
    <lineage>
        <taxon>Eukaryota</taxon>
        <taxon>Fungi</taxon>
        <taxon>Dikarya</taxon>
        <taxon>Ascomycota</taxon>
        <taxon>Pezizomycotina</taxon>
        <taxon>Dothideomycetes</taxon>
        <taxon>Pleosporomycetidae</taxon>
        <taxon>Pleosporales</taxon>
        <taxon>Dothidotthiaceae</taxon>
        <taxon>Dothidotthia</taxon>
    </lineage>
</organism>
<dbReference type="Proteomes" id="UP000799771">
    <property type="component" value="Unassembled WGS sequence"/>
</dbReference>
<feature type="domain" description="USP8 dimerisation" evidence="3">
    <location>
        <begin position="490"/>
        <end position="591"/>
    </location>
</feature>
<feature type="coiled-coil region" evidence="1">
    <location>
        <begin position="576"/>
        <end position="610"/>
    </location>
</feature>
<dbReference type="Pfam" id="PF08636">
    <property type="entry name" value="Pkr1"/>
    <property type="match status" value="1"/>
</dbReference>
<feature type="compositionally biased region" description="Basic and acidic residues" evidence="2">
    <location>
        <begin position="365"/>
        <end position="376"/>
    </location>
</feature>
<dbReference type="InterPro" id="IPR015063">
    <property type="entry name" value="USP8_dimer"/>
</dbReference>
<dbReference type="AlphaFoldDB" id="A0A6A6AFZ0"/>
<feature type="region of interest" description="Disordered" evidence="2">
    <location>
        <begin position="365"/>
        <end position="428"/>
    </location>
</feature>
<evidence type="ECO:0000256" key="2">
    <source>
        <dbReference type="SAM" id="MobiDB-lite"/>
    </source>
</evidence>
<reference evidence="4" key="1">
    <citation type="journal article" date="2020" name="Stud. Mycol.">
        <title>101 Dothideomycetes genomes: a test case for predicting lifestyles and emergence of pathogens.</title>
        <authorList>
            <person name="Haridas S."/>
            <person name="Albert R."/>
            <person name="Binder M."/>
            <person name="Bloem J."/>
            <person name="Labutti K."/>
            <person name="Salamov A."/>
            <person name="Andreopoulos B."/>
            <person name="Baker S."/>
            <person name="Barry K."/>
            <person name="Bills G."/>
            <person name="Bluhm B."/>
            <person name="Cannon C."/>
            <person name="Castanera R."/>
            <person name="Culley D."/>
            <person name="Daum C."/>
            <person name="Ezra D."/>
            <person name="Gonzalez J."/>
            <person name="Henrissat B."/>
            <person name="Kuo A."/>
            <person name="Liang C."/>
            <person name="Lipzen A."/>
            <person name="Lutzoni F."/>
            <person name="Magnuson J."/>
            <person name="Mondo S."/>
            <person name="Nolan M."/>
            <person name="Ohm R."/>
            <person name="Pangilinan J."/>
            <person name="Park H.-J."/>
            <person name="Ramirez L."/>
            <person name="Alfaro M."/>
            <person name="Sun H."/>
            <person name="Tritt A."/>
            <person name="Yoshinaga Y."/>
            <person name="Zwiers L.-H."/>
            <person name="Turgeon B."/>
            <person name="Goodwin S."/>
            <person name="Spatafora J."/>
            <person name="Crous P."/>
            <person name="Grigoriev I."/>
        </authorList>
    </citation>
    <scope>NUCLEOTIDE SEQUENCE</scope>
    <source>
        <strain evidence="4">CBS 119687</strain>
    </source>
</reference>